<accession>I6Z5K9</accession>
<gene>
    <name evidence="1" type="ordered locus">WEN_00120</name>
</gene>
<dbReference type="KEGG" id="mwe:WEN_00120"/>
<keyword evidence="2" id="KW-1185">Reference proteome</keyword>
<proteinExistence type="predicted"/>
<dbReference type="RefSeq" id="WP_014849543.1">
    <property type="nucleotide sequence ID" value="NC_018149.1"/>
</dbReference>
<dbReference type="Proteomes" id="UP000009005">
    <property type="component" value="Chromosome"/>
</dbReference>
<sequence length="365" mass="40673">MKQSSASALGDMSYSYGYVARLSGTETATSGDRTIQNETIDMKGIQDGELTLIETRLKTQEGGKRGHLVGKNGIEGVVGGYTKKKFLLIGADNNKEVKFQGLVSIVEGQPNGNKKCLKDVMEGDLKKKSGDVQKLRDKFGDSGLFWPKNQRNGTLSLGGQIVFGNCLKEFYRERGDIEVVGQLKEGASGSQLGFQELNIEGGMSIALTVGMKKTDGKGGRKEEEIIAPGVLVKNVFTNGRTLWTGLQKDGKVIKRGRKNTNELGQGTVVLHDWISTDSKYTDEDLTRGESEKDGFAKKIPLKDEWNWYLWDPSYTKIEKRKLKTKTLLKLSEHLLILLKIILDYKLCIYFSNCFLHTIPLYLEKK</sequence>
<dbReference type="EMBL" id="CP003703">
    <property type="protein sequence ID" value="AFN64833.1"/>
    <property type="molecule type" value="Genomic_DNA"/>
</dbReference>
<dbReference type="HOGENOM" id="CLU_684801_0_0_14"/>
<dbReference type="STRING" id="1197325.WEN_00120"/>
<dbReference type="AlphaFoldDB" id="I6Z5K9"/>
<reference evidence="1 2" key="1">
    <citation type="journal article" date="2012" name="J. Bacteriol.">
        <title>Complete genome sequence of Mycoplasma wenyonii strain Massachusetts.</title>
        <authorList>
            <person name="Dos Santos A.P."/>
            <person name="Guimaraes A.M."/>
            <person name="do Nascimento N.C."/>
            <person name="Sanmiguel P.J."/>
            <person name="Messick J.B."/>
        </authorList>
    </citation>
    <scope>NUCLEOTIDE SEQUENCE [LARGE SCALE GENOMIC DNA]</scope>
    <source>
        <strain evidence="1 2">Massachusetts</strain>
    </source>
</reference>
<name>I6Z5K9_MYCWM</name>
<protein>
    <submittedName>
        <fullName evidence="1">Uncharacterized protein</fullName>
    </submittedName>
</protein>
<organism evidence="1 2">
    <name type="scientific">Mycoplasma wenyonii (strain Massachusetts)</name>
    <name type="common">Eperythrozoon wenyonii</name>
    <dbReference type="NCBI Taxonomy" id="1197325"/>
    <lineage>
        <taxon>Bacteria</taxon>
        <taxon>Bacillati</taxon>
        <taxon>Mycoplasmatota</taxon>
        <taxon>Mollicutes</taxon>
        <taxon>Mycoplasmataceae</taxon>
        <taxon>Mycoplasma</taxon>
    </lineage>
</organism>
<evidence type="ECO:0000313" key="1">
    <source>
        <dbReference type="EMBL" id="AFN64833.1"/>
    </source>
</evidence>
<evidence type="ECO:0000313" key="2">
    <source>
        <dbReference type="Proteomes" id="UP000009005"/>
    </source>
</evidence>